<comment type="caution">
    <text evidence="5">The sequence shown here is derived from an EMBL/GenBank/DDBJ whole genome shotgun (WGS) entry which is preliminary data.</text>
</comment>
<comment type="similarity">
    <text evidence="1">Belongs to the thiolase-like superfamily. HMG-CoA synthase family.</text>
</comment>
<dbReference type="SUPFAM" id="SSF53901">
    <property type="entry name" value="Thiolase-like"/>
    <property type="match status" value="2"/>
</dbReference>
<dbReference type="InterPro" id="IPR013528">
    <property type="entry name" value="HMG_CoA_synth_N"/>
</dbReference>
<evidence type="ECO:0000259" key="4">
    <source>
        <dbReference type="Pfam" id="PF08540"/>
    </source>
</evidence>
<dbReference type="OrthoDB" id="9769523at2"/>
<evidence type="ECO:0000256" key="2">
    <source>
        <dbReference type="ARBA" id="ARBA00022679"/>
    </source>
</evidence>
<keyword evidence="6" id="KW-1185">Reference proteome</keyword>
<dbReference type="RefSeq" id="WP_105867428.1">
    <property type="nucleotide sequence ID" value="NZ_PVLV01000053.1"/>
</dbReference>
<sequence>MRPIGIEGLNAYCGLAYVPVRDLFEGRGLDPDRVGNLMADHRSVLLPWEDPVTNAVNAAKPLVDALGEDAARIELLVTSTESGVDFSKSVASYAHRYLGLSSRCRIMEVKAACYGTTGMLQLAAGYLAGQAAPGAKALVIGTDISPMDERARYAEPTMGNGAVAVLVSDQPRVLSLDGPSGLHSFEVMDTARPAPDLDFVNPDRSLLSYLECLTASYRDYLRQAPETDFTTSFDHLVMHTPFPGMVKAGHRKLMRDIAPAAPAVVEADFARRVVPSLTYARTVGNLCSGSIYLALASLVDHGSDVEGARVGLYSYGSGCASEFFSGTVPSGARDALAAMGIGERVRARRELTFAEYEKLLPAAVSCLVPQQYRSVDLSDCDAFLEPLRSHGPALVLTGVEDFHRVYAWR</sequence>
<dbReference type="PANTHER" id="PTHR43323:SF2">
    <property type="entry name" value="HYDROXYMETHYLGLUTARYL-COA SYNTHASE"/>
    <property type="match status" value="1"/>
</dbReference>
<dbReference type="GO" id="GO:0006084">
    <property type="term" value="P:acetyl-CoA metabolic process"/>
    <property type="evidence" value="ECO:0007669"/>
    <property type="project" value="InterPro"/>
</dbReference>
<proteinExistence type="inferred from homology"/>
<reference evidence="5 6" key="1">
    <citation type="submission" date="2018-03" db="EMBL/GenBank/DDBJ databases">
        <title>Novel Streptomyces sp. from soil.</title>
        <authorList>
            <person name="Tan G.Y.A."/>
            <person name="Lee Z.Y."/>
        </authorList>
    </citation>
    <scope>NUCLEOTIDE SEQUENCE [LARGE SCALE GENOMIC DNA]</scope>
    <source>
        <strain evidence="5 6">ST5x</strain>
    </source>
</reference>
<dbReference type="InterPro" id="IPR013746">
    <property type="entry name" value="HMG_CoA_synt_C_dom"/>
</dbReference>
<dbReference type="InterPro" id="IPR016039">
    <property type="entry name" value="Thiolase-like"/>
</dbReference>
<evidence type="ECO:0000259" key="3">
    <source>
        <dbReference type="Pfam" id="PF01154"/>
    </source>
</evidence>
<keyword evidence="2" id="KW-0808">Transferase</keyword>
<dbReference type="CDD" id="cd00827">
    <property type="entry name" value="init_cond_enzymes"/>
    <property type="match status" value="1"/>
</dbReference>
<protein>
    <submittedName>
        <fullName evidence="5">3-hydroxy-3-methylglutaryl-ACP synthase</fullName>
    </submittedName>
</protein>
<dbReference type="Pfam" id="PF08540">
    <property type="entry name" value="HMG_CoA_synt_C"/>
    <property type="match status" value="1"/>
</dbReference>
<dbReference type="AlphaFoldDB" id="A0A2S9Q1D7"/>
<organism evidence="5 6">
    <name type="scientific">Streptomyces solincola</name>
    <dbReference type="NCBI Taxonomy" id="2100817"/>
    <lineage>
        <taxon>Bacteria</taxon>
        <taxon>Bacillati</taxon>
        <taxon>Actinomycetota</taxon>
        <taxon>Actinomycetes</taxon>
        <taxon>Kitasatosporales</taxon>
        <taxon>Streptomycetaceae</taxon>
        <taxon>Streptomyces</taxon>
    </lineage>
</organism>
<name>A0A2S9Q1D7_9ACTN</name>
<accession>A0A2S9Q1D7</accession>
<dbReference type="Pfam" id="PF01154">
    <property type="entry name" value="HMG_CoA_synt_N"/>
    <property type="match status" value="1"/>
</dbReference>
<dbReference type="Gene3D" id="3.40.47.10">
    <property type="match status" value="2"/>
</dbReference>
<evidence type="ECO:0000256" key="1">
    <source>
        <dbReference type="ARBA" id="ARBA00007061"/>
    </source>
</evidence>
<dbReference type="GO" id="GO:0004421">
    <property type="term" value="F:hydroxymethylglutaryl-CoA synthase activity"/>
    <property type="evidence" value="ECO:0007669"/>
    <property type="project" value="InterPro"/>
</dbReference>
<evidence type="ECO:0000313" key="6">
    <source>
        <dbReference type="Proteomes" id="UP000239322"/>
    </source>
</evidence>
<feature type="domain" description="Hydroxymethylglutaryl-coenzyme A synthase N-terminal" evidence="3">
    <location>
        <begin position="49"/>
        <end position="168"/>
    </location>
</feature>
<dbReference type="Proteomes" id="UP000239322">
    <property type="component" value="Unassembled WGS sequence"/>
</dbReference>
<dbReference type="PANTHER" id="PTHR43323">
    <property type="entry name" value="3-HYDROXY-3-METHYLGLUTARYL COENZYME A SYNTHASE"/>
    <property type="match status" value="1"/>
</dbReference>
<evidence type="ECO:0000313" key="5">
    <source>
        <dbReference type="EMBL" id="PRH80481.1"/>
    </source>
</evidence>
<dbReference type="GO" id="GO:0016747">
    <property type="term" value="F:acyltransferase activity, transferring groups other than amino-acyl groups"/>
    <property type="evidence" value="ECO:0007669"/>
    <property type="project" value="UniProtKB-ARBA"/>
</dbReference>
<dbReference type="EMBL" id="PVLV01000053">
    <property type="protein sequence ID" value="PRH80481.1"/>
    <property type="molecule type" value="Genomic_DNA"/>
</dbReference>
<gene>
    <name evidence="5" type="ORF">C6N75_03955</name>
</gene>
<feature type="domain" description="Hydroxymethylglutaryl-coenzyme A synthase C-terminal" evidence="4">
    <location>
        <begin position="263"/>
        <end position="360"/>
    </location>
</feature>